<reference evidence="1 2" key="1">
    <citation type="journal article" date="2011" name="Genome Biol. Evol.">
        <title>Comparative whole genome sequence analysis of the carcinogenic bacterial model pathogen Helicobacter felis.</title>
        <authorList>
            <person name="Arnold I.C."/>
            <person name="Zigova Z."/>
            <person name="Holden M."/>
            <person name="Lawley T.D."/>
            <person name="Rad R."/>
            <person name="Dougan G."/>
            <person name="Falkow S."/>
            <person name="Bentley S.D."/>
            <person name="Muller A."/>
        </authorList>
    </citation>
    <scope>NUCLEOTIDE SEQUENCE [LARGE SCALE GENOMIC DNA]</scope>
    <source>
        <strain evidence="2">ATCC 49179 / CCUG 28539 / NCTC 12436 / CS1</strain>
    </source>
</reference>
<dbReference type="GeneID" id="36134944"/>
<proteinExistence type="predicted"/>
<evidence type="ECO:0000313" key="1">
    <source>
        <dbReference type="EMBL" id="CBY82128.2"/>
    </source>
</evidence>
<accession>E7AC46</accession>
<dbReference type="eggNOG" id="COG5362">
    <property type="taxonomic scope" value="Bacteria"/>
</dbReference>
<protein>
    <submittedName>
        <fullName evidence="1">Phage uncharacterized protein</fullName>
    </submittedName>
</protein>
<name>E7AC46_HELFC</name>
<dbReference type="Proteomes" id="UP000007934">
    <property type="component" value="Chromosome"/>
</dbReference>
<dbReference type="InterPro" id="IPR006517">
    <property type="entry name" value="Phage_terminase_lsu-like_C"/>
</dbReference>
<organism evidence="1 2">
    <name type="scientific">Helicobacter felis (strain ATCC 49179 / CCUG 28539 / NCTC 12436 / CS1)</name>
    <dbReference type="NCBI Taxonomy" id="936155"/>
    <lineage>
        <taxon>Bacteria</taxon>
        <taxon>Pseudomonadati</taxon>
        <taxon>Campylobacterota</taxon>
        <taxon>Epsilonproteobacteria</taxon>
        <taxon>Campylobacterales</taxon>
        <taxon>Helicobacteraceae</taxon>
        <taxon>Helicobacter</taxon>
    </lineage>
</organism>
<dbReference type="Gene3D" id="3.40.50.300">
    <property type="entry name" value="P-loop containing nucleotide triphosphate hydrolases"/>
    <property type="match status" value="1"/>
</dbReference>
<dbReference type="KEGG" id="hfe:HFELIS_00440"/>
<sequence>MNESFEDLKQYLKSLKSAFNADPKRKSAALKHFGVFAQTYFSHHLEKGDHSHFRESIYNHIKTYLDDSKICIFKAYRGAYKTTLLARMLTIWLFARNERHYMIYIGNKKEDTEETIEWLKIELTENALLRQDFQIQKGYSWRKGELAIDFEGVHKKIKSYSIEENIRGLNFLGKRPDLIICDDMENGQRIQSKKYREDIYKQFESAILKLPARKGDYNILVVGTTLHEECLLLRLEQRWNAKSYSFPLVLDFGPHIDGLSAQNIHNYDLSKVILDDPSLDKKEVLMEFLGNKNAFLAEFQNTPTNAKDAILGDFELYTQLPPQIDAIYMGIDPALGKAKGDFFAIALVHYSKAQRRYFARVHAYKEKPDKMINIVLNTYAHALSLSPYVKIGIEVVAFQAFFKDQLKKRAQELGLHFFRPIELKNTTHKEIRIDSLAPLLSERVLLIDAYSHELIAELQSYPKSAHDDCLDALEFAMRIARHKNILDYVHVRKSLAKRRFKTLHKIMLQ</sequence>
<dbReference type="EMBL" id="FQ670179">
    <property type="protein sequence ID" value="CBY82128.2"/>
    <property type="molecule type" value="Genomic_DNA"/>
</dbReference>
<dbReference type="Gene3D" id="3.30.420.240">
    <property type="match status" value="1"/>
</dbReference>
<keyword evidence="2" id="KW-1185">Reference proteome</keyword>
<evidence type="ECO:0000313" key="2">
    <source>
        <dbReference type="Proteomes" id="UP000007934"/>
    </source>
</evidence>
<dbReference type="HOGENOM" id="CLU_029599_0_0_7"/>
<dbReference type="OrthoDB" id="378710at2"/>
<dbReference type="STRING" id="936155.HFELIS_00440"/>
<dbReference type="AlphaFoldDB" id="E7AC46"/>
<dbReference type="NCBIfam" id="TIGR01630">
    <property type="entry name" value="psiM2_ORF9"/>
    <property type="match status" value="1"/>
</dbReference>
<dbReference type="InterPro" id="IPR027417">
    <property type="entry name" value="P-loop_NTPase"/>
</dbReference>
<dbReference type="RefSeq" id="WP_013468500.1">
    <property type="nucleotide sequence ID" value="NC_014810.2"/>
</dbReference>
<gene>
    <name evidence="1" type="ordered locus">Hfelis_00440</name>
</gene>